<sequence>MNICGAKIGGYEDGICGGDGYRGSDYGDANNDRDAGVAKKMMTLRDGGFHAEEASTEAATEVGDTWKTHNYGVIYYQRQEIINMNIVKIYTTTNGSTQKEKDLSITGYKKFNASYQTKTNIWLVATKQKLAVTISVMKR</sequence>
<reference evidence="1 2" key="1">
    <citation type="journal article" date="2021" name="Elife">
        <title>Chloroplast acquisition without the gene transfer in kleptoplastic sea slugs, Plakobranchus ocellatus.</title>
        <authorList>
            <person name="Maeda T."/>
            <person name="Takahashi S."/>
            <person name="Yoshida T."/>
            <person name="Shimamura S."/>
            <person name="Takaki Y."/>
            <person name="Nagai Y."/>
            <person name="Toyoda A."/>
            <person name="Suzuki Y."/>
            <person name="Arimoto A."/>
            <person name="Ishii H."/>
            <person name="Satoh N."/>
            <person name="Nishiyama T."/>
            <person name="Hasebe M."/>
            <person name="Maruyama T."/>
            <person name="Minagawa J."/>
            <person name="Obokata J."/>
            <person name="Shigenobu S."/>
        </authorList>
    </citation>
    <scope>NUCLEOTIDE SEQUENCE [LARGE SCALE GENOMIC DNA]</scope>
</reference>
<protein>
    <submittedName>
        <fullName evidence="1">Uncharacterized protein</fullName>
    </submittedName>
</protein>
<organism evidence="1 2">
    <name type="scientific">Elysia marginata</name>
    <dbReference type="NCBI Taxonomy" id="1093978"/>
    <lineage>
        <taxon>Eukaryota</taxon>
        <taxon>Metazoa</taxon>
        <taxon>Spiralia</taxon>
        <taxon>Lophotrochozoa</taxon>
        <taxon>Mollusca</taxon>
        <taxon>Gastropoda</taxon>
        <taxon>Heterobranchia</taxon>
        <taxon>Euthyneura</taxon>
        <taxon>Panpulmonata</taxon>
        <taxon>Sacoglossa</taxon>
        <taxon>Placobranchoidea</taxon>
        <taxon>Plakobranchidae</taxon>
        <taxon>Elysia</taxon>
    </lineage>
</organism>
<dbReference type="AlphaFoldDB" id="A0AAV4EGF0"/>
<proteinExistence type="predicted"/>
<name>A0AAV4EGF0_9GAST</name>
<evidence type="ECO:0000313" key="1">
    <source>
        <dbReference type="EMBL" id="GFR59406.1"/>
    </source>
</evidence>
<keyword evidence="2" id="KW-1185">Reference proteome</keyword>
<evidence type="ECO:0000313" key="2">
    <source>
        <dbReference type="Proteomes" id="UP000762676"/>
    </source>
</evidence>
<dbReference type="EMBL" id="BMAT01010712">
    <property type="protein sequence ID" value="GFR59406.1"/>
    <property type="molecule type" value="Genomic_DNA"/>
</dbReference>
<dbReference type="Proteomes" id="UP000762676">
    <property type="component" value="Unassembled WGS sequence"/>
</dbReference>
<accession>A0AAV4EGF0</accession>
<gene>
    <name evidence="1" type="ORF">ElyMa_005385400</name>
</gene>
<comment type="caution">
    <text evidence="1">The sequence shown here is derived from an EMBL/GenBank/DDBJ whole genome shotgun (WGS) entry which is preliminary data.</text>
</comment>